<sequence>VLVVVLSRRALLPLQWSLGSLSLSFRRSRIETLIFPHSNYHCAALVPWLIDTFRACDLISAMASKAPRSKIDHESRAKLQKVSFNLLEKYLEAHSKASMWENELLDVGYQPLCIQILYTVFQGNT</sequence>
<gene>
    <name evidence="1" type="primary">Vigan.09G135200</name>
    <name evidence="1" type="ORF">VIGAN_09135200</name>
</gene>
<feature type="non-terminal residue" evidence="1">
    <location>
        <position position="1"/>
    </location>
</feature>
<reference evidence="1 2" key="1">
    <citation type="journal article" date="2015" name="Sci. Rep.">
        <title>The power of single molecule real-time sequencing technology in the de novo assembly of a eukaryotic genome.</title>
        <authorList>
            <person name="Sakai H."/>
            <person name="Naito K."/>
            <person name="Ogiso-Tanaka E."/>
            <person name="Takahashi Y."/>
            <person name="Iseki K."/>
            <person name="Muto C."/>
            <person name="Satou K."/>
            <person name="Teruya K."/>
            <person name="Shiroma A."/>
            <person name="Shimoji M."/>
            <person name="Hirano T."/>
            <person name="Itoh T."/>
            <person name="Kaga A."/>
            <person name="Tomooka N."/>
        </authorList>
    </citation>
    <scope>NUCLEOTIDE SEQUENCE [LARGE SCALE GENOMIC DNA]</scope>
    <source>
        <strain evidence="2">cv. Shumari</strain>
    </source>
</reference>
<dbReference type="AlphaFoldDB" id="A0A0S3SY52"/>
<dbReference type="EMBL" id="AP015042">
    <property type="protein sequence ID" value="BAT97798.1"/>
    <property type="molecule type" value="Genomic_DNA"/>
</dbReference>
<evidence type="ECO:0000313" key="2">
    <source>
        <dbReference type="Proteomes" id="UP000291084"/>
    </source>
</evidence>
<keyword evidence="2" id="KW-1185">Reference proteome</keyword>
<organism evidence="1 2">
    <name type="scientific">Vigna angularis var. angularis</name>
    <dbReference type="NCBI Taxonomy" id="157739"/>
    <lineage>
        <taxon>Eukaryota</taxon>
        <taxon>Viridiplantae</taxon>
        <taxon>Streptophyta</taxon>
        <taxon>Embryophyta</taxon>
        <taxon>Tracheophyta</taxon>
        <taxon>Spermatophyta</taxon>
        <taxon>Magnoliopsida</taxon>
        <taxon>eudicotyledons</taxon>
        <taxon>Gunneridae</taxon>
        <taxon>Pentapetalae</taxon>
        <taxon>rosids</taxon>
        <taxon>fabids</taxon>
        <taxon>Fabales</taxon>
        <taxon>Fabaceae</taxon>
        <taxon>Papilionoideae</taxon>
        <taxon>50 kb inversion clade</taxon>
        <taxon>NPAAA clade</taxon>
        <taxon>indigoferoid/millettioid clade</taxon>
        <taxon>Phaseoleae</taxon>
        <taxon>Vigna</taxon>
    </lineage>
</organism>
<accession>A0A0S3SY52</accession>
<name>A0A0S3SY52_PHAAN</name>
<protein>
    <submittedName>
        <fullName evidence="1">Uncharacterized protein</fullName>
    </submittedName>
</protein>
<dbReference type="Proteomes" id="UP000291084">
    <property type="component" value="Chromosome 9"/>
</dbReference>
<evidence type="ECO:0000313" key="1">
    <source>
        <dbReference type="EMBL" id="BAT97798.1"/>
    </source>
</evidence>
<proteinExistence type="predicted"/>